<dbReference type="OrthoDB" id="435754at2759"/>
<dbReference type="HOGENOM" id="CLU_037966_1_0_1"/>
<organism evidence="7 8">
    <name type="scientific">Verruconis gallopava</name>
    <dbReference type="NCBI Taxonomy" id="253628"/>
    <lineage>
        <taxon>Eukaryota</taxon>
        <taxon>Fungi</taxon>
        <taxon>Dikarya</taxon>
        <taxon>Ascomycota</taxon>
        <taxon>Pezizomycotina</taxon>
        <taxon>Dothideomycetes</taxon>
        <taxon>Pleosporomycetidae</taxon>
        <taxon>Venturiales</taxon>
        <taxon>Sympoventuriaceae</taxon>
        <taxon>Verruconis</taxon>
    </lineage>
</organism>
<keyword evidence="4" id="KW-1015">Disulfide bond</keyword>
<evidence type="ECO:0000256" key="4">
    <source>
        <dbReference type="ARBA" id="ARBA00023157"/>
    </source>
</evidence>
<comment type="similarity">
    <text evidence="1 6">Belongs to the RNase T2 family.</text>
</comment>
<proteinExistence type="inferred from homology"/>
<keyword evidence="8" id="KW-1185">Reference proteome</keyword>
<dbReference type="InParanoid" id="A0A0D2ACG4"/>
<dbReference type="CDD" id="cd01061">
    <property type="entry name" value="RNase_T2_euk"/>
    <property type="match status" value="1"/>
</dbReference>
<dbReference type="RefSeq" id="XP_016214427.1">
    <property type="nucleotide sequence ID" value="XM_016357635.1"/>
</dbReference>
<reference evidence="7 8" key="1">
    <citation type="submission" date="2015-01" db="EMBL/GenBank/DDBJ databases">
        <title>The Genome Sequence of Ochroconis gallopava CBS43764.</title>
        <authorList>
            <consortium name="The Broad Institute Genomics Platform"/>
            <person name="Cuomo C."/>
            <person name="de Hoog S."/>
            <person name="Gorbushina A."/>
            <person name="Stielow B."/>
            <person name="Teixiera M."/>
            <person name="Abouelleil A."/>
            <person name="Chapman S.B."/>
            <person name="Priest M."/>
            <person name="Young S.K."/>
            <person name="Wortman J."/>
            <person name="Nusbaum C."/>
            <person name="Birren B."/>
        </authorList>
    </citation>
    <scope>NUCLEOTIDE SEQUENCE [LARGE SCALE GENOMIC DNA]</scope>
    <source>
        <strain evidence="7 8">CBS 43764</strain>
    </source>
</reference>
<dbReference type="PANTHER" id="PTHR11240:SF22">
    <property type="entry name" value="RIBONUCLEASE T2"/>
    <property type="match status" value="1"/>
</dbReference>
<dbReference type="InterPro" id="IPR036430">
    <property type="entry name" value="RNase_T2-like_sf"/>
</dbReference>
<gene>
    <name evidence="7" type="ORF">PV09_04310</name>
</gene>
<dbReference type="GO" id="GO:0005576">
    <property type="term" value="C:extracellular region"/>
    <property type="evidence" value="ECO:0007669"/>
    <property type="project" value="TreeGrafter"/>
</dbReference>
<dbReference type="Gene3D" id="3.90.730.10">
    <property type="entry name" value="Ribonuclease T2-like"/>
    <property type="match status" value="1"/>
</dbReference>
<evidence type="ECO:0000313" key="8">
    <source>
        <dbReference type="Proteomes" id="UP000053259"/>
    </source>
</evidence>
<evidence type="ECO:0000256" key="2">
    <source>
        <dbReference type="ARBA" id="ARBA00012571"/>
    </source>
</evidence>
<dbReference type="InterPro" id="IPR001568">
    <property type="entry name" value="RNase_T2-like"/>
</dbReference>
<dbReference type="GO" id="GO:0033897">
    <property type="term" value="F:ribonuclease T2 activity"/>
    <property type="evidence" value="ECO:0007669"/>
    <property type="project" value="UniProtKB-EC"/>
</dbReference>
<keyword evidence="3" id="KW-0255">Endonuclease</keyword>
<evidence type="ECO:0000256" key="5">
    <source>
        <dbReference type="PIRSR" id="PIRSR633697-1"/>
    </source>
</evidence>
<feature type="active site" evidence="5">
    <location>
        <position position="116"/>
    </location>
</feature>
<dbReference type="EMBL" id="KN847540">
    <property type="protein sequence ID" value="KIW04558.1"/>
    <property type="molecule type" value="Genomic_DNA"/>
</dbReference>
<evidence type="ECO:0000256" key="6">
    <source>
        <dbReference type="RuleBase" id="RU004328"/>
    </source>
</evidence>
<dbReference type="EC" id="4.6.1.19" evidence="2"/>
<name>A0A0D2ACG4_9PEZI</name>
<sequence>MPPQSPRDFSSKLVYPLRGIGESRHLPSQSWPLRIMPRLKIAAVALTVGSVCYAFAFPLGLKPVTPLCTAKDLATLSCSSGANLVDSCCVEKPGGLLLLTQLYNPELGPSDSWTIHGLWGDYCNGSFPTSCDASRDYKNIPAILKRYGQDQLLDYMSTMWLNDAPVTTVNGSDADLWAHEWSKHGTCMSTLRSSCYSQYTRAQEVVDYYTSTVRLFETLPTWVFLNNCGISPSPNVTYALADIERCLKRATGDHTPHIGCNKGGSLNEVWYYFHWVGKIADGHVVGTESTFNSTCPVTGIKYLPKVTQMRA</sequence>
<dbReference type="Proteomes" id="UP000053259">
    <property type="component" value="Unassembled WGS sequence"/>
</dbReference>
<dbReference type="VEuPathDB" id="FungiDB:PV09_04310"/>
<evidence type="ECO:0000256" key="3">
    <source>
        <dbReference type="ARBA" id="ARBA00022759"/>
    </source>
</evidence>
<dbReference type="PANTHER" id="PTHR11240">
    <property type="entry name" value="RIBONUCLEASE T2"/>
    <property type="match status" value="1"/>
</dbReference>
<accession>A0A0D2ACG4</accession>
<keyword evidence="3" id="KW-0378">Hydrolase</keyword>
<dbReference type="InterPro" id="IPR033697">
    <property type="entry name" value="Ribonuclease_T2_eukaryotic"/>
</dbReference>
<dbReference type="GeneID" id="27312283"/>
<dbReference type="AlphaFoldDB" id="A0A0D2ACG4"/>
<dbReference type="Pfam" id="PF00445">
    <property type="entry name" value="Ribonuclease_T2"/>
    <property type="match status" value="1"/>
</dbReference>
<feature type="active site" evidence="5">
    <location>
        <position position="180"/>
    </location>
</feature>
<dbReference type="SUPFAM" id="SSF55895">
    <property type="entry name" value="Ribonuclease Rh-like"/>
    <property type="match status" value="1"/>
</dbReference>
<dbReference type="GO" id="GO:0006401">
    <property type="term" value="P:RNA catabolic process"/>
    <property type="evidence" value="ECO:0007669"/>
    <property type="project" value="TreeGrafter"/>
</dbReference>
<protein>
    <recommendedName>
        <fullName evidence="2">ribonuclease T2</fullName>
        <ecNumber evidence="2">4.6.1.19</ecNumber>
    </recommendedName>
</protein>
<evidence type="ECO:0000256" key="1">
    <source>
        <dbReference type="ARBA" id="ARBA00007469"/>
    </source>
</evidence>
<feature type="active site" evidence="5">
    <location>
        <position position="184"/>
    </location>
</feature>
<keyword evidence="3" id="KW-0540">Nuclease</keyword>
<dbReference type="GO" id="GO:0003723">
    <property type="term" value="F:RNA binding"/>
    <property type="evidence" value="ECO:0007669"/>
    <property type="project" value="InterPro"/>
</dbReference>
<dbReference type="PROSITE" id="PS00531">
    <property type="entry name" value="RNASE_T2_2"/>
    <property type="match status" value="1"/>
</dbReference>
<dbReference type="InterPro" id="IPR033130">
    <property type="entry name" value="RNase_T2_His_AS_2"/>
</dbReference>
<evidence type="ECO:0000313" key="7">
    <source>
        <dbReference type="EMBL" id="KIW04558.1"/>
    </source>
</evidence>